<gene>
    <name evidence="3" type="ORF">GCM10009810_01620</name>
</gene>
<keyword evidence="1" id="KW-1133">Transmembrane helix</keyword>
<name>A0ABN2JZH1_9MICO</name>
<accession>A0ABN2JZH1</accession>
<dbReference type="RefSeq" id="WP_344060729.1">
    <property type="nucleotide sequence ID" value="NZ_BAAAPN010000003.1"/>
</dbReference>
<evidence type="ECO:0000259" key="2">
    <source>
        <dbReference type="Pfam" id="PF01882"/>
    </source>
</evidence>
<dbReference type="Pfam" id="PF01882">
    <property type="entry name" value="DUF58"/>
    <property type="match status" value="1"/>
</dbReference>
<evidence type="ECO:0000256" key="1">
    <source>
        <dbReference type="SAM" id="Phobius"/>
    </source>
</evidence>
<evidence type="ECO:0000313" key="3">
    <source>
        <dbReference type="EMBL" id="GAA1744632.1"/>
    </source>
</evidence>
<feature type="domain" description="DUF58" evidence="2">
    <location>
        <begin position="231"/>
        <end position="311"/>
    </location>
</feature>
<dbReference type="Proteomes" id="UP001501475">
    <property type="component" value="Unassembled WGS sequence"/>
</dbReference>
<keyword evidence="1" id="KW-0472">Membrane</keyword>
<sequence length="419" mass="45175">MTTASVGLAWRRRVWSLRDRAVDLVGPRTAPVLAAVRPWTRSVTGLGWVVLGGGLLALVVGRDQGWTELTVVGLTFLVVTILALAWTLGRAAYDADIVLDRDRVSVGEKAFGAVTVRNRAGRMLLPARMELPVGSGVASFDLPALAKDADHEVLFSVPTRQRGVIAIGPVRSVRGDPLGLLRRMREWTGAHTLYVHPATVPIEASTKGFLKDIEGVTTHDLASSDVAFHALREYVQGDDLRTVHWRTTARVGRLMVRQFEETRRSHLLLILSVAEADYADADEFEVAVSSVASMALQALREERQVSVVAGRGRIRFATGAALLDQLAPLSTDGRAKPLRDLAADAVALVPSASMAALVTGSLPTPRVLRAAHLAVPAQVAAFAVRCVTDGQCTRRRISTLTVIDVPTLADLPRAVRSIR</sequence>
<comment type="caution">
    <text evidence="3">The sequence shown here is derived from an EMBL/GenBank/DDBJ whole genome shotgun (WGS) entry which is preliminary data.</text>
</comment>
<proteinExistence type="predicted"/>
<feature type="transmembrane region" description="Helical" evidence="1">
    <location>
        <begin position="39"/>
        <end position="59"/>
    </location>
</feature>
<protein>
    <submittedName>
        <fullName evidence="3">DUF58 domain-containing protein</fullName>
    </submittedName>
</protein>
<dbReference type="PANTHER" id="PTHR34351">
    <property type="entry name" value="SLR1927 PROTEIN-RELATED"/>
    <property type="match status" value="1"/>
</dbReference>
<reference evidence="3 4" key="1">
    <citation type="journal article" date="2019" name="Int. J. Syst. Evol. Microbiol.">
        <title>The Global Catalogue of Microorganisms (GCM) 10K type strain sequencing project: providing services to taxonomists for standard genome sequencing and annotation.</title>
        <authorList>
            <consortium name="The Broad Institute Genomics Platform"/>
            <consortium name="The Broad Institute Genome Sequencing Center for Infectious Disease"/>
            <person name="Wu L."/>
            <person name="Ma J."/>
        </authorList>
    </citation>
    <scope>NUCLEOTIDE SEQUENCE [LARGE SCALE GENOMIC DNA]</scope>
    <source>
        <strain evidence="3 4">JCM 15591</strain>
    </source>
</reference>
<dbReference type="EMBL" id="BAAAPN010000003">
    <property type="protein sequence ID" value="GAA1744632.1"/>
    <property type="molecule type" value="Genomic_DNA"/>
</dbReference>
<feature type="transmembrane region" description="Helical" evidence="1">
    <location>
        <begin position="71"/>
        <end position="93"/>
    </location>
</feature>
<organism evidence="3 4">
    <name type="scientific">Nostocoides vanveenii</name>
    <dbReference type="NCBI Taxonomy" id="330835"/>
    <lineage>
        <taxon>Bacteria</taxon>
        <taxon>Bacillati</taxon>
        <taxon>Actinomycetota</taxon>
        <taxon>Actinomycetes</taxon>
        <taxon>Micrococcales</taxon>
        <taxon>Intrasporangiaceae</taxon>
        <taxon>Nostocoides</taxon>
    </lineage>
</organism>
<keyword evidence="1" id="KW-0812">Transmembrane</keyword>
<keyword evidence="4" id="KW-1185">Reference proteome</keyword>
<dbReference type="InterPro" id="IPR002881">
    <property type="entry name" value="DUF58"/>
</dbReference>
<evidence type="ECO:0000313" key="4">
    <source>
        <dbReference type="Proteomes" id="UP001501475"/>
    </source>
</evidence>